<gene>
    <name evidence="3" type="ORF">N2K84_05810</name>
</gene>
<feature type="signal peptide" evidence="2">
    <location>
        <begin position="1"/>
        <end position="23"/>
    </location>
</feature>
<protein>
    <recommendedName>
        <fullName evidence="5">Protein BatD</fullName>
    </recommendedName>
</protein>
<reference evidence="3" key="1">
    <citation type="submission" date="2022-10" db="EMBL/GenBank/DDBJ databases">
        <title>Gaoshiqiia sediminis gen. nov., sp. nov., isolated from coastal sediment.</title>
        <authorList>
            <person name="Yu W.X."/>
            <person name="Mu D.S."/>
            <person name="Du J.Z."/>
            <person name="Liang Y.Q."/>
        </authorList>
    </citation>
    <scope>NUCLEOTIDE SEQUENCE</scope>
    <source>
        <strain evidence="3">A06</strain>
    </source>
</reference>
<comment type="caution">
    <text evidence="3">The sequence shown here is derived from an EMBL/GenBank/DDBJ whole genome shotgun (WGS) entry which is preliminary data.</text>
</comment>
<keyword evidence="2" id="KW-0732">Signal</keyword>
<proteinExistence type="predicted"/>
<dbReference type="EMBL" id="JAPAAF010000005">
    <property type="protein sequence ID" value="MCW0482238.1"/>
    <property type="molecule type" value="Genomic_DNA"/>
</dbReference>
<dbReference type="AlphaFoldDB" id="A0AA42C4X7"/>
<feature type="transmembrane region" description="Helical" evidence="1">
    <location>
        <begin position="162"/>
        <end position="180"/>
    </location>
</feature>
<dbReference type="Proteomes" id="UP001163821">
    <property type="component" value="Unassembled WGS sequence"/>
</dbReference>
<evidence type="ECO:0000256" key="1">
    <source>
        <dbReference type="SAM" id="Phobius"/>
    </source>
</evidence>
<evidence type="ECO:0008006" key="5">
    <source>
        <dbReference type="Google" id="ProtNLM"/>
    </source>
</evidence>
<organism evidence="3 4">
    <name type="scientific">Gaoshiqia sediminis</name>
    <dbReference type="NCBI Taxonomy" id="2986998"/>
    <lineage>
        <taxon>Bacteria</taxon>
        <taxon>Pseudomonadati</taxon>
        <taxon>Bacteroidota</taxon>
        <taxon>Bacteroidia</taxon>
        <taxon>Marinilabiliales</taxon>
        <taxon>Prolixibacteraceae</taxon>
        <taxon>Gaoshiqia</taxon>
    </lineage>
</organism>
<accession>A0AA42C4X7</accession>
<evidence type="ECO:0000313" key="3">
    <source>
        <dbReference type="EMBL" id="MCW0482238.1"/>
    </source>
</evidence>
<sequence>MNGLKITVLAACLWAIHPGVVSAQQVSTRAVIDSTHVLIGDQFNLRLEVDQPQGVRVDFPQIGDSLSPTIEVIAQSPLDTFTLDESQQLKIIQNLTITSFDTGRQVVPSLKFELKYNNLTDTIESLPAEFFVHGMPIDTTKGPVDIKKPYAAPVTLKEVSPYILGAILIGALIFFLFYYIQRRKKNKPVFRKAEKPKEPAHVIALRHLDQIKEQKLWQQNQVKTYYSDISDTLRTYIEERFSINAMEYTTDETIKAFQTQRGLLNEKNFSELKNILSLADLVKFAKYEPLPDDHNLTLMNAYFFVNDTKLEEKKTSQTKENERDGEEVVLK</sequence>
<evidence type="ECO:0000313" key="4">
    <source>
        <dbReference type="Proteomes" id="UP001163821"/>
    </source>
</evidence>
<dbReference type="RefSeq" id="WP_282590844.1">
    <property type="nucleotide sequence ID" value="NZ_JAPAAF010000005.1"/>
</dbReference>
<keyword evidence="4" id="KW-1185">Reference proteome</keyword>
<keyword evidence="1" id="KW-0472">Membrane</keyword>
<evidence type="ECO:0000256" key="2">
    <source>
        <dbReference type="SAM" id="SignalP"/>
    </source>
</evidence>
<keyword evidence="1" id="KW-0812">Transmembrane</keyword>
<keyword evidence="1" id="KW-1133">Transmembrane helix</keyword>
<feature type="chain" id="PRO_5041298502" description="Protein BatD" evidence="2">
    <location>
        <begin position="24"/>
        <end position="331"/>
    </location>
</feature>
<name>A0AA42C4X7_9BACT</name>